<sequence length="346" mass="37577">MGGCATKPKVLKAEDNTVPEPAPAKDESCTDSDAKIAGGTEEIGAVKVEVGDGEKEKVDDDKVDEQGKKPRSLGLLLEEKNDLSGRSRNSGEEVEVLQARCHYSQAEVDGCIFNLNDDAYVKADDLPVFIWFHAMSKEPSRGNDEEKIMGSASSPRNTLIREETKMWEALALVLIGISVNQMRSLPEGTSALGLPIATGAYVYTLIFWEALALLLIGISVNQMRSLPEGTSVLGLPIATGAYVFTLIFVTVPSLASVFNEDALKSQFEASIYLQNLFLYGYGAIFNFLAILGTVVIKGPSSFDILQGHSKATMFLIFNNAAQGIPSSFFFKYADYGKCEFATEYSD</sequence>
<accession>A0A834YWS3</accession>
<feature type="transmembrane region" description="Helical" evidence="6">
    <location>
        <begin position="278"/>
        <end position="296"/>
    </location>
</feature>
<reference evidence="7 8" key="1">
    <citation type="submission" date="2020-04" db="EMBL/GenBank/DDBJ databases">
        <title>Plant Genome Project.</title>
        <authorList>
            <person name="Zhang R.-G."/>
        </authorList>
    </citation>
    <scope>NUCLEOTIDE SEQUENCE [LARGE SCALE GENOMIC DNA]</scope>
    <source>
        <strain evidence="7">YNK0</strain>
        <tissue evidence="7">Leaf</tissue>
    </source>
</reference>
<feature type="region of interest" description="Disordered" evidence="5">
    <location>
        <begin position="1"/>
        <end position="73"/>
    </location>
</feature>
<name>A0A834YWS3_TETSI</name>
<comment type="caution">
    <text evidence="7">The sequence shown here is derived from an EMBL/GenBank/DDBJ whole genome shotgun (WGS) entry which is preliminary data.</text>
</comment>
<dbReference type="GO" id="GO:0015165">
    <property type="term" value="F:pyrimidine nucleotide-sugar transmembrane transporter activity"/>
    <property type="evidence" value="ECO:0007669"/>
    <property type="project" value="InterPro"/>
</dbReference>
<organism evidence="7 8">
    <name type="scientific">Tetracentron sinense</name>
    <name type="common">Spur-leaf</name>
    <dbReference type="NCBI Taxonomy" id="13715"/>
    <lineage>
        <taxon>Eukaryota</taxon>
        <taxon>Viridiplantae</taxon>
        <taxon>Streptophyta</taxon>
        <taxon>Embryophyta</taxon>
        <taxon>Tracheophyta</taxon>
        <taxon>Spermatophyta</taxon>
        <taxon>Magnoliopsida</taxon>
        <taxon>Trochodendrales</taxon>
        <taxon>Trochodendraceae</taxon>
        <taxon>Tetracentron</taxon>
    </lineage>
</organism>
<gene>
    <name evidence="7" type="ORF">HHK36_020125</name>
</gene>
<dbReference type="Gene3D" id="2.30.30.490">
    <property type="match status" value="1"/>
</dbReference>
<evidence type="ECO:0000256" key="4">
    <source>
        <dbReference type="ARBA" id="ARBA00023136"/>
    </source>
</evidence>
<feature type="compositionally biased region" description="Basic and acidic residues" evidence="5">
    <location>
        <begin position="23"/>
        <end position="34"/>
    </location>
</feature>
<evidence type="ECO:0000256" key="2">
    <source>
        <dbReference type="ARBA" id="ARBA00022692"/>
    </source>
</evidence>
<proteinExistence type="predicted"/>
<dbReference type="PANTHER" id="PTHR10231">
    <property type="entry name" value="NUCLEOTIDE-SUGAR TRANSMEMBRANE TRANSPORTER"/>
    <property type="match status" value="1"/>
</dbReference>
<keyword evidence="3 6" id="KW-1133">Transmembrane helix</keyword>
<evidence type="ECO:0000256" key="1">
    <source>
        <dbReference type="ARBA" id="ARBA00004141"/>
    </source>
</evidence>
<dbReference type="EMBL" id="JABCRI010000014">
    <property type="protein sequence ID" value="KAF8393923.1"/>
    <property type="molecule type" value="Genomic_DNA"/>
</dbReference>
<feature type="transmembrane region" description="Helical" evidence="6">
    <location>
        <begin position="202"/>
        <end position="220"/>
    </location>
</feature>
<dbReference type="Pfam" id="PF04142">
    <property type="entry name" value="Nuc_sug_transp"/>
    <property type="match status" value="1"/>
</dbReference>
<keyword evidence="8" id="KW-1185">Reference proteome</keyword>
<evidence type="ECO:0000256" key="6">
    <source>
        <dbReference type="SAM" id="Phobius"/>
    </source>
</evidence>
<keyword evidence="2 6" id="KW-0812">Transmembrane</keyword>
<evidence type="ECO:0000256" key="3">
    <source>
        <dbReference type="ARBA" id="ARBA00022989"/>
    </source>
</evidence>
<evidence type="ECO:0000256" key="5">
    <source>
        <dbReference type="SAM" id="MobiDB-lite"/>
    </source>
</evidence>
<dbReference type="Proteomes" id="UP000655225">
    <property type="component" value="Unassembled WGS sequence"/>
</dbReference>
<feature type="compositionally biased region" description="Basic and acidic residues" evidence="5">
    <location>
        <begin position="49"/>
        <end position="68"/>
    </location>
</feature>
<dbReference type="InterPro" id="IPR043151">
    <property type="entry name" value="BAH_sf"/>
</dbReference>
<keyword evidence="4 6" id="KW-0472">Membrane</keyword>
<evidence type="ECO:0000313" key="7">
    <source>
        <dbReference type="EMBL" id="KAF8393923.1"/>
    </source>
</evidence>
<dbReference type="GO" id="GO:0000139">
    <property type="term" value="C:Golgi membrane"/>
    <property type="evidence" value="ECO:0007669"/>
    <property type="project" value="InterPro"/>
</dbReference>
<dbReference type="InterPro" id="IPR007271">
    <property type="entry name" value="Nuc_sug_transpt"/>
</dbReference>
<feature type="transmembrane region" description="Helical" evidence="6">
    <location>
        <begin position="232"/>
        <end position="258"/>
    </location>
</feature>
<protein>
    <submittedName>
        <fullName evidence="7">Uncharacterized protein</fullName>
    </submittedName>
</protein>
<dbReference type="OrthoDB" id="419167at2759"/>
<dbReference type="AlphaFoldDB" id="A0A834YWS3"/>
<evidence type="ECO:0000313" key="8">
    <source>
        <dbReference type="Proteomes" id="UP000655225"/>
    </source>
</evidence>
<comment type="subcellular location">
    <subcellularLocation>
        <location evidence="1">Membrane</location>
        <topology evidence="1">Multi-pass membrane protein</topology>
    </subcellularLocation>
</comment>